<comment type="caution">
    <text evidence="1">The sequence shown here is derived from an EMBL/GenBank/DDBJ whole genome shotgun (WGS) entry which is preliminary data.</text>
</comment>
<dbReference type="OrthoDB" id="9808744at2"/>
<dbReference type="SUPFAM" id="SSF50118">
    <property type="entry name" value="Cell growth inhibitor/plasmid maintenance toxic component"/>
    <property type="match status" value="1"/>
</dbReference>
<dbReference type="EMBL" id="SNZR01000011">
    <property type="protein sequence ID" value="TDR94876.1"/>
    <property type="molecule type" value="Genomic_DNA"/>
</dbReference>
<dbReference type="PANTHER" id="PTHR33988">
    <property type="entry name" value="ENDORIBONUCLEASE MAZF-RELATED"/>
    <property type="match status" value="1"/>
</dbReference>
<evidence type="ECO:0000313" key="1">
    <source>
        <dbReference type="EMBL" id="TDR94876.1"/>
    </source>
</evidence>
<accession>A0A4R7CCI6</accession>
<dbReference type="InterPro" id="IPR003477">
    <property type="entry name" value="PemK-like"/>
</dbReference>
<dbReference type="RefSeq" id="WP_133769732.1">
    <property type="nucleotide sequence ID" value="NZ_SNZR01000011.1"/>
</dbReference>
<protein>
    <submittedName>
        <fullName evidence="1">mRNA interferase MazF</fullName>
    </submittedName>
</protein>
<gene>
    <name evidence="1" type="ORF">EV668_2167</name>
</gene>
<dbReference type="Gene3D" id="2.30.30.110">
    <property type="match status" value="1"/>
</dbReference>
<name>A0A4R7CCI6_9HYPH</name>
<proteinExistence type="predicted"/>
<dbReference type="PANTHER" id="PTHR33988:SF3">
    <property type="entry name" value="ENDORIBONUCLEASE TOXIN CHPB-RELATED"/>
    <property type="match status" value="1"/>
</dbReference>
<dbReference type="AlphaFoldDB" id="A0A4R7CCI6"/>
<dbReference type="GO" id="GO:0004521">
    <property type="term" value="F:RNA endonuclease activity"/>
    <property type="evidence" value="ECO:0007669"/>
    <property type="project" value="TreeGrafter"/>
</dbReference>
<dbReference type="GO" id="GO:0003677">
    <property type="term" value="F:DNA binding"/>
    <property type="evidence" value="ECO:0007669"/>
    <property type="project" value="InterPro"/>
</dbReference>
<organism evidence="1 2">
    <name type="scientific">Enterovirga rhinocerotis</name>
    <dbReference type="NCBI Taxonomy" id="1339210"/>
    <lineage>
        <taxon>Bacteria</taxon>
        <taxon>Pseudomonadati</taxon>
        <taxon>Pseudomonadota</taxon>
        <taxon>Alphaproteobacteria</taxon>
        <taxon>Hyphomicrobiales</taxon>
        <taxon>Methylobacteriaceae</taxon>
        <taxon>Enterovirga</taxon>
    </lineage>
</organism>
<dbReference type="GO" id="GO:0016075">
    <property type="term" value="P:rRNA catabolic process"/>
    <property type="evidence" value="ECO:0007669"/>
    <property type="project" value="TreeGrafter"/>
</dbReference>
<evidence type="ECO:0000313" key="2">
    <source>
        <dbReference type="Proteomes" id="UP000295122"/>
    </source>
</evidence>
<reference evidence="1 2" key="1">
    <citation type="submission" date="2019-03" db="EMBL/GenBank/DDBJ databases">
        <title>Genomic Encyclopedia of Type Strains, Phase IV (KMG-IV): sequencing the most valuable type-strain genomes for metagenomic binning, comparative biology and taxonomic classification.</title>
        <authorList>
            <person name="Goeker M."/>
        </authorList>
    </citation>
    <scope>NUCLEOTIDE SEQUENCE [LARGE SCALE GENOMIC DNA]</scope>
    <source>
        <strain evidence="1 2">DSM 25903</strain>
    </source>
</reference>
<keyword evidence="2" id="KW-1185">Reference proteome</keyword>
<sequence length="112" mass="11885">MIPVLEPGDLIWTDFDPIAGREQSGRRPALVVSVRPFNDATGFLIVCPISSRVRPFPTSVVLPDGLPVAGEILLSAVRSIDALARPVRPVGTAVPAPVLDDVRRKLAALIGV</sequence>
<dbReference type="Proteomes" id="UP000295122">
    <property type="component" value="Unassembled WGS sequence"/>
</dbReference>
<dbReference type="GO" id="GO:0006402">
    <property type="term" value="P:mRNA catabolic process"/>
    <property type="evidence" value="ECO:0007669"/>
    <property type="project" value="TreeGrafter"/>
</dbReference>
<dbReference type="Pfam" id="PF02452">
    <property type="entry name" value="PemK_toxin"/>
    <property type="match status" value="1"/>
</dbReference>
<dbReference type="InterPro" id="IPR011067">
    <property type="entry name" value="Plasmid_toxin/cell-grow_inhib"/>
</dbReference>